<keyword evidence="1" id="KW-0812">Transmembrane</keyword>
<keyword evidence="1" id="KW-0472">Membrane</keyword>
<dbReference type="Proteomes" id="UP000633509">
    <property type="component" value="Unassembled WGS sequence"/>
</dbReference>
<reference evidence="3 4" key="1">
    <citation type="submission" date="2020-10" db="EMBL/GenBank/DDBJ databases">
        <title>Sequencing the genomes of 1000 actinobacteria strains.</title>
        <authorList>
            <person name="Klenk H.-P."/>
        </authorList>
    </citation>
    <scope>NUCLEOTIDE SEQUENCE [LARGE SCALE GENOMIC DNA]</scope>
    <source>
        <strain evidence="3 4">DSM 43173</strain>
    </source>
</reference>
<feature type="transmembrane region" description="Helical" evidence="1">
    <location>
        <begin position="31"/>
        <end position="51"/>
    </location>
</feature>
<evidence type="ECO:0000259" key="2">
    <source>
        <dbReference type="PROSITE" id="PS50837"/>
    </source>
</evidence>
<sequence>MVRKLLAGAAIAAIAAAIALAWLSPDGLEAASWVAAVIGAAATVAAIVGWARRPPTLPVSTREQLDAARQLLADRVLRQWEEEARIRGLFSPDPLSVRWRLSGRDLMDHARHITAKGQLRFDGATDQVGAMVAVLRELRRSRLVVLGEAGTGKTTLALLLLRRLLLDREPAEPVPVLLTLSGWDRQAEAFRAWLTRRLAQDYPELHADEFGPTAVKDLVEGGHVLPILDGLDELPVQQRDRVVVALNSLLTDRDGFVLTCRTSEFRETVKENGAHVLSAAAVIEPEELSARKVTAYVTACLPPRPGGSWPELLRRLRDPHDVLHRTLDTALMVWLIRAVYIDRGLDPAPLLAAADAESARLHLLDHVVPAVTTAEPARGPFRSRRAWPARRVQRWLALLAGYLSACGTRDLAWWDLHDLLGRPRITAGLGLVSGLTAAVAGGAGWWAAGGGPGSALAAGAGLGLLVGTSIGLMLRAELGDVSLEDARDLLDDDAPVAPEAGTLRRFVLPGFTAAVALWAGIGTVGGCGIWAAGLLGRWWGAEAPPPDLAEGLARALAFGLPLLVAALLGTATVAWLRHARVPLHPLASTRWQRTLTLACAGPLLACCAAEGWLAERLVLGDLDGMGSALAGGATGGLPIAVIVCGYLVLTLVAWPAFVVARVQLALAGLLPWRLAAFLADMHRLGLLRQAGRLYQFRHAALQDRLGEAFDVP</sequence>
<organism evidence="3 4">
    <name type="scientific">Nonomuraea angiospora</name>
    <dbReference type="NCBI Taxonomy" id="46172"/>
    <lineage>
        <taxon>Bacteria</taxon>
        <taxon>Bacillati</taxon>
        <taxon>Actinomycetota</taxon>
        <taxon>Actinomycetes</taxon>
        <taxon>Streptosporangiales</taxon>
        <taxon>Streptosporangiaceae</taxon>
        <taxon>Nonomuraea</taxon>
    </lineage>
</organism>
<proteinExistence type="predicted"/>
<feature type="domain" description="NACHT" evidence="2">
    <location>
        <begin position="141"/>
        <end position="250"/>
    </location>
</feature>
<dbReference type="Pfam" id="PF05729">
    <property type="entry name" value="NACHT"/>
    <property type="match status" value="1"/>
</dbReference>
<evidence type="ECO:0000256" key="1">
    <source>
        <dbReference type="SAM" id="Phobius"/>
    </source>
</evidence>
<name>A0ABR9MDU0_9ACTN</name>
<feature type="transmembrane region" description="Helical" evidence="1">
    <location>
        <begin position="555"/>
        <end position="575"/>
    </location>
</feature>
<keyword evidence="1" id="KW-1133">Transmembrane helix</keyword>
<evidence type="ECO:0000313" key="4">
    <source>
        <dbReference type="Proteomes" id="UP000633509"/>
    </source>
</evidence>
<dbReference type="SUPFAM" id="SSF52540">
    <property type="entry name" value="P-loop containing nucleoside triphosphate hydrolases"/>
    <property type="match status" value="1"/>
</dbReference>
<dbReference type="EMBL" id="JADBEK010000001">
    <property type="protein sequence ID" value="MBE1591084.1"/>
    <property type="molecule type" value="Genomic_DNA"/>
</dbReference>
<dbReference type="PROSITE" id="PS50837">
    <property type="entry name" value="NACHT"/>
    <property type="match status" value="1"/>
</dbReference>
<gene>
    <name evidence="3" type="ORF">H4W80_009342</name>
</gene>
<feature type="transmembrane region" description="Helical" evidence="1">
    <location>
        <begin position="595"/>
        <end position="614"/>
    </location>
</feature>
<dbReference type="RefSeq" id="WP_192790846.1">
    <property type="nucleotide sequence ID" value="NZ_JADBEK010000001.1"/>
</dbReference>
<dbReference type="InterPro" id="IPR027417">
    <property type="entry name" value="P-loop_NTPase"/>
</dbReference>
<feature type="transmembrane region" description="Helical" evidence="1">
    <location>
        <begin position="626"/>
        <end position="648"/>
    </location>
</feature>
<dbReference type="Gene3D" id="3.40.50.300">
    <property type="entry name" value="P-loop containing nucleotide triphosphate hydrolases"/>
    <property type="match status" value="1"/>
</dbReference>
<feature type="transmembrane region" description="Helical" evidence="1">
    <location>
        <begin position="511"/>
        <end position="535"/>
    </location>
</feature>
<dbReference type="PRINTS" id="PR00364">
    <property type="entry name" value="DISEASERSIST"/>
</dbReference>
<comment type="caution">
    <text evidence="3">The sequence shown here is derived from an EMBL/GenBank/DDBJ whole genome shotgun (WGS) entry which is preliminary data.</text>
</comment>
<accession>A0ABR9MDU0</accession>
<feature type="transmembrane region" description="Helical" evidence="1">
    <location>
        <begin position="654"/>
        <end position="679"/>
    </location>
</feature>
<feature type="transmembrane region" description="Helical" evidence="1">
    <location>
        <begin position="426"/>
        <end position="448"/>
    </location>
</feature>
<evidence type="ECO:0000313" key="3">
    <source>
        <dbReference type="EMBL" id="MBE1591084.1"/>
    </source>
</evidence>
<dbReference type="InterPro" id="IPR007111">
    <property type="entry name" value="NACHT_NTPase"/>
</dbReference>
<feature type="transmembrane region" description="Helical" evidence="1">
    <location>
        <begin position="455"/>
        <end position="474"/>
    </location>
</feature>
<keyword evidence="4" id="KW-1185">Reference proteome</keyword>
<protein>
    <recommendedName>
        <fullName evidence="2">NACHT domain-containing protein</fullName>
    </recommendedName>
</protein>